<keyword evidence="3" id="KW-1185">Reference proteome</keyword>
<dbReference type="EMBL" id="CP003364">
    <property type="protein sequence ID" value="AGA29335.1"/>
    <property type="molecule type" value="Genomic_DNA"/>
</dbReference>
<dbReference type="KEGG" id="saci:Sinac_5183"/>
<protein>
    <submittedName>
        <fullName evidence="2">Uncharacterized protein</fullName>
    </submittedName>
</protein>
<organism evidence="2 3">
    <name type="scientific">Singulisphaera acidiphila (strain ATCC BAA-1392 / DSM 18658 / VKM B-2454 / MOB10)</name>
    <dbReference type="NCBI Taxonomy" id="886293"/>
    <lineage>
        <taxon>Bacteria</taxon>
        <taxon>Pseudomonadati</taxon>
        <taxon>Planctomycetota</taxon>
        <taxon>Planctomycetia</taxon>
        <taxon>Isosphaerales</taxon>
        <taxon>Isosphaeraceae</taxon>
        <taxon>Singulisphaera</taxon>
    </lineage>
</organism>
<dbReference type="HOGENOM" id="CLU_1874049_0_0_0"/>
<dbReference type="AlphaFoldDB" id="L0DKH2"/>
<accession>L0DKH2</accession>
<reference evidence="2 3" key="1">
    <citation type="submission" date="2012-02" db="EMBL/GenBank/DDBJ databases">
        <title>Complete sequence of chromosome of Singulisphaera acidiphila DSM 18658.</title>
        <authorList>
            <consortium name="US DOE Joint Genome Institute (JGI-PGF)"/>
            <person name="Lucas S."/>
            <person name="Copeland A."/>
            <person name="Lapidus A."/>
            <person name="Glavina del Rio T."/>
            <person name="Dalin E."/>
            <person name="Tice H."/>
            <person name="Bruce D."/>
            <person name="Goodwin L."/>
            <person name="Pitluck S."/>
            <person name="Peters L."/>
            <person name="Ovchinnikova G."/>
            <person name="Chertkov O."/>
            <person name="Kyrpides N."/>
            <person name="Mavromatis K."/>
            <person name="Ivanova N."/>
            <person name="Brettin T."/>
            <person name="Detter J.C."/>
            <person name="Han C."/>
            <person name="Larimer F."/>
            <person name="Land M."/>
            <person name="Hauser L."/>
            <person name="Markowitz V."/>
            <person name="Cheng J.-F."/>
            <person name="Hugenholtz P."/>
            <person name="Woyke T."/>
            <person name="Wu D."/>
            <person name="Tindall B."/>
            <person name="Pomrenke H."/>
            <person name="Brambilla E."/>
            <person name="Klenk H.-P."/>
            <person name="Eisen J.A."/>
        </authorList>
    </citation>
    <scope>NUCLEOTIDE SEQUENCE [LARGE SCALE GENOMIC DNA]</scope>
    <source>
        <strain evidence="3">ATCC BAA-1392 / DSM 18658 / VKM B-2454 / MOB10</strain>
    </source>
</reference>
<feature type="region of interest" description="Disordered" evidence="1">
    <location>
        <begin position="97"/>
        <end position="121"/>
    </location>
</feature>
<feature type="compositionally biased region" description="Basic and acidic residues" evidence="1">
    <location>
        <begin position="110"/>
        <end position="121"/>
    </location>
</feature>
<sequence>MPGKLRYRCDRRWRLSRNRGKPGNRSNRHARTAIMVLNRLNPIQNSTKDLILTVESLARSVSAVRPNVARRRRPGTGIAIDHEIPPELRRFRQRALRKEQTGEGGGEGGVEMKREVRCEDQPRKRNALIPNLLTIG</sequence>
<gene>
    <name evidence="2" type="ordered locus">Sinac_5183</name>
</gene>
<evidence type="ECO:0000313" key="3">
    <source>
        <dbReference type="Proteomes" id="UP000010798"/>
    </source>
</evidence>
<evidence type="ECO:0000313" key="2">
    <source>
        <dbReference type="EMBL" id="AGA29335.1"/>
    </source>
</evidence>
<evidence type="ECO:0000256" key="1">
    <source>
        <dbReference type="SAM" id="MobiDB-lite"/>
    </source>
</evidence>
<proteinExistence type="predicted"/>
<name>L0DKH2_SINAD</name>
<dbReference type="Proteomes" id="UP000010798">
    <property type="component" value="Chromosome"/>
</dbReference>